<protein>
    <submittedName>
        <fullName evidence="1">Uncharacterized protein</fullName>
    </submittedName>
</protein>
<dbReference type="EMBL" id="JAMZMK010008871">
    <property type="protein sequence ID" value="KAI7738136.1"/>
    <property type="molecule type" value="Genomic_DNA"/>
</dbReference>
<reference evidence="1" key="1">
    <citation type="submission" date="2022-06" db="EMBL/GenBank/DDBJ databases">
        <title>Uncovering the hologenomic basis of an extraordinary plant invasion.</title>
        <authorList>
            <person name="Bieker V.C."/>
            <person name="Martin M.D."/>
            <person name="Gilbert T."/>
            <person name="Hodgins K."/>
            <person name="Battlay P."/>
            <person name="Petersen B."/>
            <person name="Wilson J."/>
        </authorList>
    </citation>
    <scope>NUCLEOTIDE SEQUENCE</scope>
    <source>
        <strain evidence="1">AA19_3_7</strain>
        <tissue evidence="1">Leaf</tissue>
    </source>
</reference>
<gene>
    <name evidence="1" type="ORF">M8C21_014545</name>
</gene>
<evidence type="ECO:0000313" key="2">
    <source>
        <dbReference type="Proteomes" id="UP001206925"/>
    </source>
</evidence>
<comment type="caution">
    <text evidence="1">The sequence shown here is derived from an EMBL/GenBank/DDBJ whole genome shotgun (WGS) entry which is preliminary data.</text>
</comment>
<organism evidence="1 2">
    <name type="scientific">Ambrosia artemisiifolia</name>
    <name type="common">Common ragweed</name>
    <dbReference type="NCBI Taxonomy" id="4212"/>
    <lineage>
        <taxon>Eukaryota</taxon>
        <taxon>Viridiplantae</taxon>
        <taxon>Streptophyta</taxon>
        <taxon>Embryophyta</taxon>
        <taxon>Tracheophyta</taxon>
        <taxon>Spermatophyta</taxon>
        <taxon>Magnoliopsida</taxon>
        <taxon>eudicotyledons</taxon>
        <taxon>Gunneridae</taxon>
        <taxon>Pentapetalae</taxon>
        <taxon>asterids</taxon>
        <taxon>campanulids</taxon>
        <taxon>Asterales</taxon>
        <taxon>Asteraceae</taxon>
        <taxon>Asteroideae</taxon>
        <taxon>Heliantheae alliance</taxon>
        <taxon>Heliantheae</taxon>
        <taxon>Ambrosia</taxon>
    </lineage>
</organism>
<name>A0AAD5CA42_AMBAR</name>
<evidence type="ECO:0000313" key="1">
    <source>
        <dbReference type="EMBL" id="KAI7738136.1"/>
    </source>
</evidence>
<sequence length="53" mass="5871">MHVYDVVINSTDQQIHQPWSLLIMSLRLSSSVLKERILIIGSGVLGPGFIPPN</sequence>
<dbReference type="Proteomes" id="UP001206925">
    <property type="component" value="Unassembled WGS sequence"/>
</dbReference>
<dbReference type="AlphaFoldDB" id="A0AAD5CA42"/>
<proteinExistence type="predicted"/>
<accession>A0AAD5CA42</accession>
<keyword evidence="2" id="KW-1185">Reference proteome</keyword>